<proteinExistence type="predicted"/>
<sequence length="170" mass="18806">MHPTIQLLAIGLIAGLAIGIAFHLVISRTTKARIRAQGYSAGSQARQPVIDELQHSVNEQALEITRLKGQRQNLASNHQIALDSISQDADARVKLFAQRCLSDHELLWVRRAIKQLEKATEVHKFLGNTQRERDTNATREQLQALVTRLEQQQAANTAPAITVVPAEVPA</sequence>
<keyword evidence="1" id="KW-1133">Transmembrane helix</keyword>
<keyword evidence="3" id="KW-1185">Reference proteome</keyword>
<organism evidence="2 3">
    <name type="scientific">Pseudomonas fulva (strain 12-X)</name>
    <dbReference type="NCBI Taxonomy" id="743720"/>
    <lineage>
        <taxon>Bacteria</taxon>
        <taxon>Pseudomonadati</taxon>
        <taxon>Pseudomonadota</taxon>
        <taxon>Gammaproteobacteria</taxon>
        <taxon>Pseudomonadales</taxon>
        <taxon>Pseudomonadaceae</taxon>
        <taxon>Pseudomonas</taxon>
    </lineage>
</organism>
<protein>
    <submittedName>
        <fullName evidence="2">Uncharacterized protein</fullName>
    </submittedName>
</protein>
<evidence type="ECO:0000256" key="1">
    <source>
        <dbReference type="SAM" id="Phobius"/>
    </source>
</evidence>
<dbReference type="EMBL" id="CP002727">
    <property type="protein sequence ID" value="AEF21403.1"/>
    <property type="molecule type" value="Genomic_DNA"/>
</dbReference>
<keyword evidence="1" id="KW-0812">Transmembrane</keyword>
<dbReference type="HOGENOM" id="CLU_1569351_0_0_6"/>
<dbReference type="RefSeq" id="WP_013790534.1">
    <property type="nucleotide sequence ID" value="NC_015556.1"/>
</dbReference>
<dbReference type="KEGG" id="pfv:Psefu_1427"/>
<dbReference type="Proteomes" id="UP000000686">
    <property type="component" value="Chromosome"/>
</dbReference>
<dbReference type="AlphaFoldDB" id="F6AFE2"/>
<name>F6AFE2_PSEF1</name>
<evidence type="ECO:0000313" key="2">
    <source>
        <dbReference type="EMBL" id="AEF21403.1"/>
    </source>
</evidence>
<evidence type="ECO:0000313" key="3">
    <source>
        <dbReference type="Proteomes" id="UP000000686"/>
    </source>
</evidence>
<accession>F6AFE2</accession>
<dbReference type="OrthoDB" id="7032518at2"/>
<keyword evidence="1" id="KW-0472">Membrane</keyword>
<feature type="transmembrane region" description="Helical" evidence="1">
    <location>
        <begin position="6"/>
        <end position="26"/>
    </location>
</feature>
<reference evidence="2 3" key="1">
    <citation type="submission" date="2011-04" db="EMBL/GenBank/DDBJ databases">
        <title>Complete sequence of Pseudomonas fulva 12-X.</title>
        <authorList>
            <consortium name="US DOE Joint Genome Institute"/>
            <person name="Lucas S."/>
            <person name="Han J."/>
            <person name="Lapidus A."/>
            <person name="Cheng J.-F."/>
            <person name="Goodwin L."/>
            <person name="Pitluck S."/>
            <person name="Peters L."/>
            <person name="Mikhailova N."/>
            <person name="Pagani I."/>
            <person name="Davenport K."/>
            <person name="Han C."/>
            <person name="Tapia R."/>
            <person name="Land M."/>
            <person name="Hauser L."/>
            <person name="Kyrpides N."/>
            <person name="Ivanova N."/>
            <person name="Pagani I."/>
            <person name="Lcollab F.I."/>
            <person name="Woyke T."/>
        </authorList>
    </citation>
    <scope>NUCLEOTIDE SEQUENCE [LARGE SCALE GENOMIC DNA]</scope>
    <source>
        <strain evidence="3">12-X</strain>
    </source>
</reference>
<gene>
    <name evidence="2" type="ordered locus">Psefu_1427</name>
</gene>
<dbReference type="STRING" id="743720.Psefu_1427"/>